<gene>
    <name evidence="6" type="ORF">THITH_07005</name>
</gene>
<accession>W0DMC3</accession>
<feature type="domain" description="AMP-dependent synthetase/ligase" evidence="5">
    <location>
        <begin position="44"/>
        <end position="450"/>
    </location>
</feature>
<evidence type="ECO:0000256" key="4">
    <source>
        <dbReference type="SAM" id="MobiDB-lite"/>
    </source>
</evidence>
<dbReference type="Pfam" id="PF23562">
    <property type="entry name" value="AMP-binding_C_3"/>
    <property type="match status" value="1"/>
</dbReference>
<dbReference type="PANTHER" id="PTHR43272:SF33">
    <property type="entry name" value="AMP-BINDING DOMAIN-CONTAINING PROTEIN-RELATED"/>
    <property type="match status" value="1"/>
</dbReference>
<comment type="catalytic activity">
    <reaction evidence="3">
        <text>a long-chain fatty acid + ATP + CoA = a long-chain fatty acyl-CoA + AMP + diphosphate</text>
        <dbReference type="Rhea" id="RHEA:15421"/>
        <dbReference type="ChEBI" id="CHEBI:30616"/>
        <dbReference type="ChEBI" id="CHEBI:33019"/>
        <dbReference type="ChEBI" id="CHEBI:57287"/>
        <dbReference type="ChEBI" id="CHEBI:57560"/>
        <dbReference type="ChEBI" id="CHEBI:83139"/>
        <dbReference type="ChEBI" id="CHEBI:456215"/>
        <dbReference type="EC" id="6.2.1.3"/>
    </reaction>
    <physiologicalReaction direction="left-to-right" evidence="3">
        <dbReference type="Rhea" id="RHEA:15422"/>
    </physiologicalReaction>
</comment>
<feature type="region of interest" description="Disordered" evidence="4">
    <location>
        <begin position="1"/>
        <end position="29"/>
    </location>
</feature>
<dbReference type="PANTHER" id="PTHR43272">
    <property type="entry name" value="LONG-CHAIN-FATTY-ACID--COA LIGASE"/>
    <property type="match status" value="1"/>
</dbReference>
<dbReference type="HOGENOM" id="CLU_000022_45_5_6"/>
<organism evidence="6 7">
    <name type="scientific">Thioalkalivibrio paradoxus ARh 1</name>
    <dbReference type="NCBI Taxonomy" id="713585"/>
    <lineage>
        <taxon>Bacteria</taxon>
        <taxon>Pseudomonadati</taxon>
        <taxon>Pseudomonadota</taxon>
        <taxon>Gammaproteobacteria</taxon>
        <taxon>Chromatiales</taxon>
        <taxon>Ectothiorhodospiraceae</taxon>
        <taxon>Thioalkalivibrio</taxon>
    </lineage>
</organism>
<dbReference type="AlphaFoldDB" id="W0DMC3"/>
<dbReference type="GO" id="GO:0005524">
    <property type="term" value="F:ATP binding"/>
    <property type="evidence" value="ECO:0007669"/>
    <property type="project" value="UniProtKB-KW"/>
</dbReference>
<protein>
    <submittedName>
        <fullName evidence="6">AMP-dependent synthetase</fullName>
    </submittedName>
</protein>
<dbReference type="RefSeq" id="WP_006747844.1">
    <property type="nucleotide sequence ID" value="NZ_CP007029.1"/>
</dbReference>
<dbReference type="InterPro" id="IPR042099">
    <property type="entry name" value="ANL_N_sf"/>
</dbReference>
<name>W0DMC3_9GAMM</name>
<reference evidence="6 7" key="1">
    <citation type="submission" date="2013-12" db="EMBL/GenBank/DDBJ databases">
        <authorList>
            <consortium name="DOE Joint Genome Institute"/>
            <person name="Muyzer G."/>
            <person name="Huntemann M."/>
            <person name="Han J."/>
            <person name="Chen A."/>
            <person name="Kyrpides N."/>
            <person name="Mavromatis K."/>
            <person name="Markowitz V."/>
            <person name="Palaniappan K."/>
            <person name="Ivanova N."/>
            <person name="Schaumberg A."/>
            <person name="Pati A."/>
            <person name="Liolios K."/>
            <person name="Nordberg H.P."/>
            <person name="Cantor M.N."/>
            <person name="Hua S.X."/>
            <person name="Woyke T."/>
        </authorList>
    </citation>
    <scope>NUCLEOTIDE SEQUENCE [LARGE SCALE GENOMIC DNA]</scope>
    <source>
        <strain evidence="6 7">ARh 1</strain>
    </source>
</reference>
<dbReference type="PROSITE" id="PS00455">
    <property type="entry name" value="AMP_BINDING"/>
    <property type="match status" value="1"/>
</dbReference>
<keyword evidence="7" id="KW-1185">Reference proteome</keyword>
<evidence type="ECO:0000256" key="2">
    <source>
        <dbReference type="ARBA" id="ARBA00022840"/>
    </source>
</evidence>
<dbReference type="Pfam" id="PF00501">
    <property type="entry name" value="AMP-binding"/>
    <property type="match status" value="1"/>
</dbReference>
<evidence type="ECO:0000313" key="7">
    <source>
        <dbReference type="Proteomes" id="UP000005289"/>
    </source>
</evidence>
<dbReference type="Proteomes" id="UP000005289">
    <property type="component" value="Chromosome"/>
</dbReference>
<dbReference type="SUPFAM" id="SSF56801">
    <property type="entry name" value="Acetyl-CoA synthetase-like"/>
    <property type="match status" value="1"/>
</dbReference>
<dbReference type="GO" id="GO:0016020">
    <property type="term" value="C:membrane"/>
    <property type="evidence" value="ECO:0007669"/>
    <property type="project" value="TreeGrafter"/>
</dbReference>
<dbReference type="OrthoDB" id="9803968at2"/>
<dbReference type="InterPro" id="IPR000873">
    <property type="entry name" value="AMP-dep_synth/lig_dom"/>
</dbReference>
<keyword evidence="2" id="KW-0067">ATP-binding</keyword>
<proteinExistence type="predicted"/>
<dbReference type="CDD" id="cd05907">
    <property type="entry name" value="VL_LC_FACS_like"/>
    <property type="match status" value="1"/>
</dbReference>
<evidence type="ECO:0000313" key="6">
    <source>
        <dbReference type="EMBL" id="AHE98045.1"/>
    </source>
</evidence>
<dbReference type="STRING" id="713585.THITH_07005"/>
<dbReference type="GO" id="GO:0004467">
    <property type="term" value="F:long-chain fatty acid-CoA ligase activity"/>
    <property type="evidence" value="ECO:0007669"/>
    <property type="project" value="UniProtKB-EC"/>
</dbReference>
<dbReference type="Gene3D" id="3.40.50.12780">
    <property type="entry name" value="N-terminal domain of ligase-like"/>
    <property type="match status" value="1"/>
</dbReference>
<dbReference type="InterPro" id="IPR045851">
    <property type="entry name" value="AMP-bd_C_sf"/>
</dbReference>
<keyword evidence="1" id="KW-0547">Nucleotide-binding</keyword>
<dbReference type="KEGG" id="tti:THITH_07005"/>
<sequence>MNSLRSLHPPTRARVAPQPGISRPRPAEPRHIRHAREATLDAEFRERVRRSPNAVAHIEYDSDQVWRGYSWTDCAGEVGRWQHALAGLGLAPGDRLAILLRNCRHWVIFDQAALGVGLVTVPLYTNDRPANIEYILQDSGARVLLLEDAAAWERLGSIRSTLDRLDAVIALHGPGRATVANLYPAERWLPDAGPQSAGGITRPDTLASIVYTSGTSGRPKGVMLSHRNFLSNAHACLDAVAVSSADRLLSFLPLSHTLERTVGYYAAVSAGIATAYARSVTRLAEDLVQVRPTILIAVPRVFERMHARILGHVSAASPTRRRLFDRAQELGWRRFLHAQRRGRWSPALLLHPLLDPVVGARVRARLGGRLRFAISGGAPLPEAVGRFFIACGVPVLQGYGLTETSPVIAVNRLEDNEPATVGPALPGVEVRIGEHDELCTRSPSVMAGYWNDRHATRAALDADGWLHTGDQARIGPRGHITITGRLKDILVLSNGEKVAPADVEQALAGTPWVEQVMVIGEGRPFLAALVVLRAGALPGLARAAGLDPAPAATHDGARTLRRKPAVVAEVLKALQPRLAQFPGYLQLRAAVLVDEPWTVANGLLTPTLKLRRGEILERCRDRVEALYQGR</sequence>
<dbReference type="EMBL" id="CP007029">
    <property type="protein sequence ID" value="AHE98045.1"/>
    <property type="molecule type" value="Genomic_DNA"/>
</dbReference>
<evidence type="ECO:0000256" key="3">
    <source>
        <dbReference type="ARBA" id="ARBA00024484"/>
    </source>
</evidence>
<dbReference type="InterPro" id="IPR020845">
    <property type="entry name" value="AMP-binding_CS"/>
</dbReference>
<evidence type="ECO:0000256" key="1">
    <source>
        <dbReference type="ARBA" id="ARBA00022741"/>
    </source>
</evidence>
<dbReference type="Gene3D" id="3.30.300.30">
    <property type="match status" value="1"/>
</dbReference>
<evidence type="ECO:0000259" key="5">
    <source>
        <dbReference type="Pfam" id="PF00501"/>
    </source>
</evidence>